<dbReference type="NCBIfam" id="TIGR01023">
    <property type="entry name" value="rpmG_bact"/>
    <property type="match status" value="1"/>
</dbReference>
<dbReference type="EMBL" id="MFGW01000204">
    <property type="protein sequence ID" value="OGF59966.1"/>
    <property type="molecule type" value="Genomic_DNA"/>
</dbReference>
<dbReference type="STRING" id="1817863.A2Y62_21690"/>
<dbReference type="AlphaFoldDB" id="A0A1F5V958"/>
<dbReference type="InterPro" id="IPR018264">
    <property type="entry name" value="Ribosomal_bL33_CS"/>
</dbReference>
<sequence>MAKGMNRMIITLQCTECKRRNYSTIKNKKNTTDRLERKKYCPYCRRHIVHKEVK</sequence>
<organism evidence="6 7">
    <name type="scientific">Candidatus Fischerbacteria bacterium RBG_13_37_8</name>
    <dbReference type="NCBI Taxonomy" id="1817863"/>
    <lineage>
        <taxon>Bacteria</taxon>
        <taxon>Candidatus Fischeribacteriota</taxon>
    </lineage>
</organism>
<dbReference type="HAMAP" id="MF_00294">
    <property type="entry name" value="Ribosomal_bL33"/>
    <property type="match status" value="1"/>
</dbReference>
<evidence type="ECO:0000256" key="4">
    <source>
        <dbReference type="ARBA" id="ARBA00035176"/>
    </source>
</evidence>
<dbReference type="NCBIfam" id="NF001764">
    <property type="entry name" value="PRK00504.1"/>
    <property type="match status" value="1"/>
</dbReference>
<keyword evidence="2 5" id="KW-0689">Ribosomal protein</keyword>
<dbReference type="Gene3D" id="2.20.28.120">
    <property type="entry name" value="Ribosomal protein L33"/>
    <property type="match status" value="1"/>
</dbReference>
<evidence type="ECO:0000256" key="1">
    <source>
        <dbReference type="ARBA" id="ARBA00007596"/>
    </source>
</evidence>
<evidence type="ECO:0000313" key="6">
    <source>
        <dbReference type="EMBL" id="OGF59966.1"/>
    </source>
</evidence>
<dbReference type="GO" id="GO:1990904">
    <property type="term" value="C:ribonucleoprotein complex"/>
    <property type="evidence" value="ECO:0007669"/>
    <property type="project" value="UniProtKB-KW"/>
</dbReference>
<dbReference type="Proteomes" id="UP000178943">
    <property type="component" value="Unassembled WGS sequence"/>
</dbReference>
<dbReference type="SUPFAM" id="SSF57829">
    <property type="entry name" value="Zn-binding ribosomal proteins"/>
    <property type="match status" value="1"/>
</dbReference>
<comment type="caution">
    <text evidence="6">The sequence shown here is derived from an EMBL/GenBank/DDBJ whole genome shotgun (WGS) entry which is preliminary data.</text>
</comment>
<proteinExistence type="inferred from homology"/>
<dbReference type="GO" id="GO:0003735">
    <property type="term" value="F:structural constituent of ribosome"/>
    <property type="evidence" value="ECO:0007669"/>
    <property type="project" value="InterPro"/>
</dbReference>
<keyword evidence="3 5" id="KW-0687">Ribonucleoprotein</keyword>
<dbReference type="NCBIfam" id="NF001860">
    <property type="entry name" value="PRK00595.1"/>
    <property type="match status" value="1"/>
</dbReference>
<dbReference type="Pfam" id="PF00471">
    <property type="entry name" value="Ribosomal_L33"/>
    <property type="match status" value="1"/>
</dbReference>
<evidence type="ECO:0000256" key="5">
    <source>
        <dbReference type="HAMAP-Rule" id="MF_00294"/>
    </source>
</evidence>
<evidence type="ECO:0000313" key="7">
    <source>
        <dbReference type="Proteomes" id="UP000178943"/>
    </source>
</evidence>
<evidence type="ECO:0000256" key="3">
    <source>
        <dbReference type="ARBA" id="ARBA00023274"/>
    </source>
</evidence>
<dbReference type="PROSITE" id="PS00582">
    <property type="entry name" value="RIBOSOMAL_L33"/>
    <property type="match status" value="1"/>
</dbReference>
<evidence type="ECO:0000256" key="2">
    <source>
        <dbReference type="ARBA" id="ARBA00022980"/>
    </source>
</evidence>
<gene>
    <name evidence="5" type="primary">rpmG</name>
    <name evidence="6" type="ORF">A2Y62_21690</name>
</gene>
<dbReference type="InterPro" id="IPR011332">
    <property type="entry name" value="Ribosomal_zn-bd"/>
</dbReference>
<reference evidence="6 7" key="1">
    <citation type="journal article" date="2016" name="Nat. Commun.">
        <title>Thousands of microbial genomes shed light on interconnected biogeochemical processes in an aquifer system.</title>
        <authorList>
            <person name="Anantharaman K."/>
            <person name="Brown C.T."/>
            <person name="Hug L.A."/>
            <person name="Sharon I."/>
            <person name="Castelle C.J."/>
            <person name="Probst A.J."/>
            <person name="Thomas B.C."/>
            <person name="Singh A."/>
            <person name="Wilkins M.J."/>
            <person name="Karaoz U."/>
            <person name="Brodie E.L."/>
            <person name="Williams K.H."/>
            <person name="Hubbard S.S."/>
            <person name="Banfield J.F."/>
        </authorList>
    </citation>
    <scope>NUCLEOTIDE SEQUENCE [LARGE SCALE GENOMIC DNA]</scope>
</reference>
<dbReference type="InterPro" id="IPR038584">
    <property type="entry name" value="Ribosomal_bL33_sf"/>
</dbReference>
<dbReference type="PANTHER" id="PTHR43168:SF2">
    <property type="entry name" value="LARGE RIBOSOMAL SUBUNIT PROTEIN BL33C"/>
    <property type="match status" value="1"/>
</dbReference>
<protein>
    <recommendedName>
        <fullName evidence="4 5">Large ribosomal subunit protein bL33</fullName>
    </recommendedName>
</protein>
<dbReference type="PANTHER" id="PTHR43168">
    <property type="entry name" value="50S RIBOSOMAL PROTEIN L33, CHLOROPLASTIC"/>
    <property type="match status" value="1"/>
</dbReference>
<comment type="similarity">
    <text evidence="1 5">Belongs to the bacterial ribosomal protein bL33 family.</text>
</comment>
<dbReference type="GO" id="GO:0005737">
    <property type="term" value="C:cytoplasm"/>
    <property type="evidence" value="ECO:0007669"/>
    <property type="project" value="UniProtKB-ARBA"/>
</dbReference>
<accession>A0A1F5V958</accession>
<name>A0A1F5V958_9BACT</name>
<dbReference type="GO" id="GO:0006412">
    <property type="term" value="P:translation"/>
    <property type="evidence" value="ECO:0007669"/>
    <property type="project" value="UniProtKB-UniRule"/>
</dbReference>
<dbReference type="InterPro" id="IPR001705">
    <property type="entry name" value="Ribosomal_bL33"/>
</dbReference>
<dbReference type="GO" id="GO:0005840">
    <property type="term" value="C:ribosome"/>
    <property type="evidence" value="ECO:0007669"/>
    <property type="project" value="UniProtKB-KW"/>
</dbReference>